<name>A0ABP8I7E0_9BURK</name>
<dbReference type="PROSITE" id="PS51340">
    <property type="entry name" value="MOSC"/>
    <property type="match status" value="1"/>
</dbReference>
<dbReference type="Pfam" id="PF03476">
    <property type="entry name" value="MOSC_N"/>
    <property type="match status" value="1"/>
</dbReference>
<protein>
    <submittedName>
        <fullName evidence="2">MOSC N-terminal beta barrel domain-containing protein</fullName>
    </submittedName>
</protein>
<dbReference type="InterPro" id="IPR005303">
    <property type="entry name" value="MOCOS_middle"/>
</dbReference>
<feature type="domain" description="MOSC" evidence="1">
    <location>
        <begin position="131"/>
        <end position="290"/>
    </location>
</feature>
<proteinExistence type="predicted"/>
<comment type="caution">
    <text evidence="2">The sequence shown here is derived from an EMBL/GenBank/DDBJ whole genome shotgun (WGS) entry which is preliminary data.</text>
</comment>
<reference evidence="3" key="1">
    <citation type="journal article" date="2019" name="Int. J. Syst. Evol. Microbiol.">
        <title>The Global Catalogue of Microorganisms (GCM) 10K type strain sequencing project: providing services to taxonomists for standard genome sequencing and annotation.</title>
        <authorList>
            <consortium name="The Broad Institute Genomics Platform"/>
            <consortium name="The Broad Institute Genome Sequencing Center for Infectious Disease"/>
            <person name="Wu L."/>
            <person name="Ma J."/>
        </authorList>
    </citation>
    <scope>NUCLEOTIDE SEQUENCE [LARGE SCALE GENOMIC DNA]</scope>
    <source>
        <strain evidence="3">JCM 17804</strain>
    </source>
</reference>
<dbReference type="RefSeq" id="WP_345540448.1">
    <property type="nucleotide sequence ID" value="NZ_BAABGJ010000076.1"/>
</dbReference>
<dbReference type="Pfam" id="PF03473">
    <property type="entry name" value="MOSC"/>
    <property type="match status" value="1"/>
</dbReference>
<evidence type="ECO:0000259" key="1">
    <source>
        <dbReference type="PROSITE" id="PS51340"/>
    </source>
</evidence>
<dbReference type="SUPFAM" id="SSF50800">
    <property type="entry name" value="PK beta-barrel domain-like"/>
    <property type="match status" value="1"/>
</dbReference>
<dbReference type="InterPro" id="IPR005302">
    <property type="entry name" value="MoCF_Sase_C"/>
</dbReference>
<dbReference type="SUPFAM" id="SSF141673">
    <property type="entry name" value="MOSC N-terminal domain-like"/>
    <property type="match status" value="1"/>
</dbReference>
<dbReference type="PANTHER" id="PTHR14237">
    <property type="entry name" value="MOLYBDOPTERIN COFACTOR SULFURASE MOSC"/>
    <property type="match status" value="1"/>
</dbReference>
<dbReference type="PANTHER" id="PTHR14237:SF19">
    <property type="entry name" value="MITOCHONDRIAL AMIDOXIME REDUCING COMPONENT 1"/>
    <property type="match status" value="1"/>
</dbReference>
<accession>A0ABP8I7E0</accession>
<dbReference type="InterPro" id="IPR011037">
    <property type="entry name" value="Pyrv_Knase-like_insert_dom_sf"/>
</dbReference>
<evidence type="ECO:0000313" key="3">
    <source>
        <dbReference type="Proteomes" id="UP001500975"/>
    </source>
</evidence>
<dbReference type="EMBL" id="BAABGJ010000076">
    <property type="protein sequence ID" value="GAA4352849.1"/>
    <property type="molecule type" value="Genomic_DNA"/>
</dbReference>
<gene>
    <name evidence="2" type="ORF">GCM10023165_42620</name>
</gene>
<organism evidence="2 3">
    <name type="scientific">Variovorax defluvii</name>
    <dbReference type="NCBI Taxonomy" id="913761"/>
    <lineage>
        <taxon>Bacteria</taxon>
        <taxon>Pseudomonadati</taxon>
        <taxon>Pseudomonadota</taxon>
        <taxon>Betaproteobacteria</taxon>
        <taxon>Burkholderiales</taxon>
        <taxon>Comamonadaceae</taxon>
        <taxon>Variovorax</taxon>
    </lineage>
</organism>
<sequence>MTASDAFDLQARIARLFVYPIKSCAGVELPEALLTETGLEFDRAWMVVDEHREFVTQRELPRMVLIRPQMKYSELVLRAPGMLALHIAFDRVEQPVRVRVWDDEVAAYDMGDIAAQWFSDFLSEPGRPRRLRLVRFDPEHRRLSSMKWTGGVEALNQFADGYPLLVASEGSLAELNARLADGGHAPVGIERFRPNIVLTGIEAHDEDRLEVLHVRTGEGEARLQPVKPCARCPIPDIDPATAASSPEVGDTLRHYRADPRVDGAITFGMNCIVREGVEHLLKVGQPVAANYRFD</sequence>
<dbReference type="Proteomes" id="UP001500975">
    <property type="component" value="Unassembled WGS sequence"/>
</dbReference>
<evidence type="ECO:0000313" key="2">
    <source>
        <dbReference type="EMBL" id="GAA4352849.1"/>
    </source>
</evidence>
<keyword evidence="3" id="KW-1185">Reference proteome</keyword>